<name>A0A549Y8U8_9BACI</name>
<keyword evidence="2" id="KW-1185">Reference proteome</keyword>
<sequence>MYSEKYALYFIDESHEKNYEVLLKKFTQAKTNNEYECAIYVVSLPEIFEKINGEPGQYPFAWVHAIEEIERIEYDEENDERIVVSDVKILRENKYGTADFSDAYYSLSSSYQSIISLGLELYGNTNEGFQILDAISNYDDNLYKVFIQLLNMRKMSRRNVEGLEINIE</sequence>
<dbReference type="AlphaFoldDB" id="A0A549Y8U8"/>
<proteinExistence type="predicted"/>
<comment type="caution">
    <text evidence="1">The sequence shown here is derived from an EMBL/GenBank/DDBJ whole genome shotgun (WGS) entry which is preliminary data.</text>
</comment>
<evidence type="ECO:0000313" key="1">
    <source>
        <dbReference type="EMBL" id="TRM08325.1"/>
    </source>
</evidence>
<reference evidence="1 2" key="1">
    <citation type="submission" date="2019-07" db="EMBL/GenBank/DDBJ databases">
        <title>Genomic analysis of Lentibacillus sp. NKC851-2.</title>
        <authorList>
            <person name="Oh Y.J."/>
        </authorList>
    </citation>
    <scope>NUCLEOTIDE SEQUENCE [LARGE SCALE GENOMIC DNA]</scope>
    <source>
        <strain evidence="1 2">NKC851-2</strain>
    </source>
</reference>
<evidence type="ECO:0000313" key="2">
    <source>
        <dbReference type="Proteomes" id="UP000319280"/>
    </source>
</evidence>
<dbReference type="Pfam" id="PF10804">
    <property type="entry name" value="DUF2538"/>
    <property type="match status" value="1"/>
</dbReference>
<organism evidence="1 2">
    <name type="scientific">Lentibacillus cibarius</name>
    <dbReference type="NCBI Taxonomy" id="2583219"/>
    <lineage>
        <taxon>Bacteria</taxon>
        <taxon>Bacillati</taxon>
        <taxon>Bacillota</taxon>
        <taxon>Bacilli</taxon>
        <taxon>Bacillales</taxon>
        <taxon>Bacillaceae</taxon>
        <taxon>Lentibacillus</taxon>
    </lineage>
</organism>
<dbReference type="RefSeq" id="WP_142792177.1">
    <property type="nucleotide sequence ID" value="NZ_VJMZ01000005.1"/>
</dbReference>
<dbReference type="InterPro" id="IPR024469">
    <property type="entry name" value="DUF2538"/>
</dbReference>
<gene>
    <name evidence="1" type="ORF">FH966_16910</name>
</gene>
<protein>
    <submittedName>
        <fullName evidence="1">DUF2538 family protein</fullName>
    </submittedName>
</protein>
<dbReference type="EMBL" id="VJMZ01000005">
    <property type="protein sequence ID" value="TRM08325.1"/>
    <property type="molecule type" value="Genomic_DNA"/>
</dbReference>
<accession>A0A549Y8U8</accession>
<dbReference type="Proteomes" id="UP000319280">
    <property type="component" value="Unassembled WGS sequence"/>
</dbReference>